<sequence>MRRFFIDPDQAGNDQVELSGPEARHLRTVLRMQPGDRIELFDGTGG</sequence>
<dbReference type="EMBL" id="AP024233">
    <property type="protein sequence ID" value="BCO10568.1"/>
    <property type="molecule type" value="Genomic_DNA"/>
</dbReference>
<protein>
    <recommendedName>
        <fullName evidence="1">Ribosomal RNA small subunit methyltransferase E PUA-like domain-containing protein</fullName>
    </recommendedName>
</protein>
<evidence type="ECO:0000313" key="3">
    <source>
        <dbReference type="Proteomes" id="UP001063350"/>
    </source>
</evidence>
<feature type="domain" description="Ribosomal RNA small subunit methyltransferase E PUA-like" evidence="1">
    <location>
        <begin position="18"/>
        <end position="46"/>
    </location>
</feature>
<organism evidence="2 3">
    <name type="scientific">Desulfolithobacter dissulfuricans</name>
    <dbReference type="NCBI Taxonomy" id="2795293"/>
    <lineage>
        <taxon>Bacteria</taxon>
        <taxon>Pseudomonadati</taxon>
        <taxon>Thermodesulfobacteriota</taxon>
        <taxon>Desulfobulbia</taxon>
        <taxon>Desulfobulbales</taxon>
        <taxon>Desulfobulbaceae</taxon>
        <taxon>Desulfolithobacter</taxon>
    </lineage>
</organism>
<dbReference type="RefSeq" id="WP_267927296.1">
    <property type="nucleotide sequence ID" value="NZ_AP024233.1"/>
</dbReference>
<dbReference type="InterPro" id="IPR046887">
    <property type="entry name" value="RsmE_PUA-like"/>
</dbReference>
<evidence type="ECO:0000313" key="2">
    <source>
        <dbReference type="EMBL" id="BCO10568.1"/>
    </source>
</evidence>
<dbReference type="Gene3D" id="2.40.240.20">
    <property type="entry name" value="Hypothetical PUA domain-like, domain 1"/>
    <property type="match status" value="1"/>
</dbReference>
<gene>
    <name evidence="2" type="ORF">GF1_29440</name>
</gene>
<dbReference type="InterPro" id="IPR015947">
    <property type="entry name" value="PUA-like_sf"/>
</dbReference>
<dbReference type="Pfam" id="PF20260">
    <property type="entry name" value="PUA_4"/>
    <property type="match status" value="1"/>
</dbReference>
<accession>A0A915U3F5</accession>
<reference evidence="2" key="1">
    <citation type="submission" date="2020-12" db="EMBL/GenBank/DDBJ databases">
        <title>Desulfobium dissulfuricans gen. nov., sp. nov., a novel mesophilic, sulfate-reducing bacterium isolated from a deep-sea hydrothermal vent.</title>
        <authorList>
            <person name="Hashimoto Y."/>
            <person name="Tame A."/>
            <person name="Sawayama S."/>
            <person name="Miyazaki J."/>
            <person name="Takai K."/>
            <person name="Nakagawa S."/>
        </authorList>
    </citation>
    <scope>NUCLEOTIDE SEQUENCE</scope>
    <source>
        <strain evidence="2">GF1</strain>
    </source>
</reference>
<dbReference type="SUPFAM" id="SSF88697">
    <property type="entry name" value="PUA domain-like"/>
    <property type="match status" value="1"/>
</dbReference>
<proteinExistence type="predicted"/>
<dbReference type="AlphaFoldDB" id="A0A915U3F5"/>
<evidence type="ECO:0000259" key="1">
    <source>
        <dbReference type="Pfam" id="PF20260"/>
    </source>
</evidence>
<keyword evidence="3" id="KW-1185">Reference proteome</keyword>
<dbReference type="KEGG" id="ddu:GF1_29440"/>
<dbReference type="Proteomes" id="UP001063350">
    <property type="component" value="Chromosome"/>
</dbReference>
<name>A0A915U3F5_9BACT</name>